<comment type="subcellular location">
    <subcellularLocation>
        <location evidence="2">Cytoplasm</location>
    </subcellularLocation>
</comment>
<feature type="domain" description="Aminotransferase class I/classII large" evidence="10">
    <location>
        <begin position="71"/>
        <end position="454"/>
    </location>
</feature>
<dbReference type="EC" id="2.6.1.57" evidence="9"/>
<evidence type="ECO:0000256" key="5">
    <source>
        <dbReference type="ARBA" id="ARBA00022576"/>
    </source>
</evidence>
<accession>A0A9W6T293</accession>
<evidence type="ECO:0000256" key="1">
    <source>
        <dbReference type="ARBA" id="ARBA00001933"/>
    </source>
</evidence>
<dbReference type="GO" id="GO:0005737">
    <property type="term" value="C:cytoplasm"/>
    <property type="evidence" value="ECO:0007669"/>
    <property type="project" value="UniProtKB-SubCell"/>
</dbReference>
<comment type="caution">
    <text evidence="11">The sequence shown here is derived from an EMBL/GenBank/DDBJ whole genome shotgun (WGS) entry which is preliminary data.</text>
</comment>
<dbReference type="InterPro" id="IPR050859">
    <property type="entry name" value="Class-I_PLP-dep_aminotransf"/>
</dbReference>
<dbReference type="FunFam" id="3.40.640.10:FF:000074">
    <property type="entry name" value="Aromatic amino acid aminotransferase"/>
    <property type="match status" value="1"/>
</dbReference>
<dbReference type="GO" id="GO:0006571">
    <property type="term" value="P:tyrosine biosynthetic process"/>
    <property type="evidence" value="ECO:0007669"/>
    <property type="project" value="TreeGrafter"/>
</dbReference>
<evidence type="ECO:0000313" key="11">
    <source>
        <dbReference type="EMBL" id="GME74543.1"/>
    </source>
</evidence>
<dbReference type="InterPro" id="IPR015424">
    <property type="entry name" value="PyrdxlP-dep_Trfase"/>
</dbReference>
<dbReference type="SUPFAM" id="SSF53383">
    <property type="entry name" value="PLP-dependent transferases"/>
    <property type="match status" value="1"/>
</dbReference>
<evidence type="ECO:0000256" key="4">
    <source>
        <dbReference type="ARBA" id="ARBA00022490"/>
    </source>
</evidence>
<dbReference type="Proteomes" id="UP001165120">
    <property type="component" value="Unassembled WGS sequence"/>
</dbReference>
<gene>
    <name evidence="11" type="ORF">Cboi02_000444800</name>
</gene>
<evidence type="ECO:0000256" key="2">
    <source>
        <dbReference type="ARBA" id="ARBA00004496"/>
    </source>
</evidence>
<dbReference type="GO" id="GO:0030170">
    <property type="term" value="F:pyridoxal phosphate binding"/>
    <property type="evidence" value="ECO:0007669"/>
    <property type="project" value="InterPro"/>
</dbReference>
<keyword evidence="4" id="KW-0963">Cytoplasm</keyword>
<keyword evidence="7" id="KW-0663">Pyridoxal phosphate</keyword>
<reference evidence="11" key="1">
    <citation type="submission" date="2023-04" db="EMBL/GenBank/DDBJ databases">
        <title>Candida boidinii NBRC 10035.</title>
        <authorList>
            <person name="Ichikawa N."/>
            <person name="Sato H."/>
            <person name="Tonouchi N."/>
        </authorList>
    </citation>
    <scope>NUCLEOTIDE SEQUENCE</scope>
    <source>
        <strain evidence="11">NBRC 10035</strain>
    </source>
</reference>
<dbReference type="GO" id="GO:0008793">
    <property type="term" value="F:aromatic-amino-acid transaminase activity"/>
    <property type="evidence" value="ECO:0007669"/>
    <property type="project" value="TreeGrafter"/>
</dbReference>
<dbReference type="CDD" id="cd00609">
    <property type="entry name" value="AAT_like"/>
    <property type="match status" value="1"/>
</dbReference>
<dbReference type="PANTHER" id="PTHR42790">
    <property type="entry name" value="AMINOTRANSFERASE"/>
    <property type="match status" value="1"/>
</dbReference>
<dbReference type="Pfam" id="PF00155">
    <property type="entry name" value="Aminotran_1_2"/>
    <property type="match status" value="1"/>
</dbReference>
<keyword evidence="12" id="KW-1185">Reference proteome</keyword>
<dbReference type="PANTHER" id="PTHR42790:SF21">
    <property type="entry name" value="AROMATIC_AMINOADIPATE AMINOTRANSFERASE 1"/>
    <property type="match status" value="1"/>
</dbReference>
<evidence type="ECO:0000259" key="10">
    <source>
        <dbReference type="Pfam" id="PF00155"/>
    </source>
</evidence>
<dbReference type="EMBL" id="BSXN01001802">
    <property type="protein sequence ID" value="GME74543.1"/>
    <property type="molecule type" value="Genomic_DNA"/>
</dbReference>
<dbReference type="AlphaFoldDB" id="A0A9W6T293"/>
<name>A0A9W6T293_CANBO</name>
<evidence type="ECO:0000256" key="3">
    <source>
        <dbReference type="ARBA" id="ARBA00007441"/>
    </source>
</evidence>
<sequence>MAPVDLSHLLSEEAKGRQPSALKSAFKYYGQPDLVFLGGGLPMADYFPWDKIVAYSPAPPFEDGIGAKPTGDHNTTVTELVKHQVEEYDVPLARSLQYGYTQGQPELIKFIKEHTELIHKLPYEDWDAIISVGNTQSWEAVLRTFVNKQESILVEEYTFSSAIETARALDVNFVPVPMDAFGIIPEKLDELLDNWDESKQGKKPKLLYTIATGQNPTGSSLSNERRAAIYKTACKHDFIIVEDEPYYFLQMEPYSKDASAPAKQTHEEFLNALVKSFLHLDTEGRVIRLDSFSKVLAPGTRLGWIVAQKTILERFVRLHEVSIQTASGFTQSIVSGLLGRWGQSGYIDWLIGLRKEYTIKRNVAIDTLEKFYPKQVGSFEPPIAGMFFTVNLDASKHPKFATEYESDPIKVETAVYEKSLEKGCLMIPGSWFRSPHFDSKGSTEIFFRGTYAAVPLDALSLGIDRFCQAVIAEYEL</sequence>
<comment type="catalytic activity">
    <reaction evidence="8">
        <text>an aromatic L-alpha-amino acid + 2-oxoglutarate = an aromatic oxo-acid + L-glutamate</text>
        <dbReference type="Rhea" id="RHEA:17533"/>
        <dbReference type="ChEBI" id="CHEBI:16810"/>
        <dbReference type="ChEBI" id="CHEBI:29985"/>
        <dbReference type="ChEBI" id="CHEBI:73309"/>
        <dbReference type="ChEBI" id="CHEBI:84824"/>
        <dbReference type="EC" id="2.6.1.57"/>
    </reaction>
</comment>
<evidence type="ECO:0000256" key="9">
    <source>
        <dbReference type="ARBA" id="ARBA00067014"/>
    </source>
</evidence>
<evidence type="ECO:0000256" key="8">
    <source>
        <dbReference type="ARBA" id="ARBA00051993"/>
    </source>
</evidence>
<protein>
    <recommendedName>
        <fullName evidence="9">aromatic-amino-acid transaminase</fullName>
        <ecNumber evidence="9">2.6.1.57</ecNumber>
    </recommendedName>
</protein>
<comment type="similarity">
    <text evidence="3">Belongs to the class-I pyridoxal-phosphate-dependent aminotransferase family.</text>
</comment>
<dbReference type="GO" id="GO:0047536">
    <property type="term" value="F:2-aminoadipate transaminase activity"/>
    <property type="evidence" value="ECO:0007669"/>
    <property type="project" value="TreeGrafter"/>
</dbReference>
<dbReference type="GO" id="GO:0009074">
    <property type="term" value="P:aromatic amino acid family catabolic process"/>
    <property type="evidence" value="ECO:0007669"/>
    <property type="project" value="TreeGrafter"/>
</dbReference>
<evidence type="ECO:0000256" key="6">
    <source>
        <dbReference type="ARBA" id="ARBA00022679"/>
    </source>
</evidence>
<comment type="cofactor">
    <cofactor evidence="1">
        <name>pyridoxal 5'-phosphate</name>
        <dbReference type="ChEBI" id="CHEBI:597326"/>
    </cofactor>
</comment>
<organism evidence="11 12">
    <name type="scientific">Candida boidinii</name>
    <name type="common">Yeast</name>
    <dbReference type="NCBI Taxonomy" id="5477"/>
    <lineage>
        <taxon>Eukaryota</taxon>
        <taxon>Fungi</taxon>
        <taxon>Dikarya</taxon>
        <taxon>Ascomycota</taxon>
        <taxon>Saccharomycotina</taxon>
        <taxon>Pichiomycetes</taxon>
        <taxon>Pichiales</taxon>
        <taxon>Pichiaceae</taxon>
        <taxon>Ogataea</taxon>
        <taxon>Ogataea/Candida clade</taxon>
    </lineage>
</organism>
<proteinExistence type="inferred from homology"/>
<keyword evidence="6" id="KW-0808">Transferase</keyword>
<evidence type="ECO:0000256" key="7">
    <source>
        <dbReference type="ARBA" id="ARBA00022898"/>
    </source>
</evidence>
<dbReference type="Gene3D" id="3.40.640.10">
    <property type="entry name" value="Type I PLP-dependent aspartate aminotransferase-like (Major domain)"/>
    <property type="match status" value="1"/>
</dbReference>
<keyword evidence="5" id="KW-0032">Aminotransferase</keyword>
<dbReference type="InterPro" id="IPR004839">
    <property type="entry name" value="Aminotransferase_I/II_large"/>
</dbReference>
<evidence type="ECO:0000313" key="12">
    <source>
        <dbReference type="Proteomes" id="UP001165120"/>
    </source>
</evidence>
<dbReference type="InterPro" id="IPR015421">
    <property type="entry name" value="PyrdxlP-dep_Trfase_major"/>
</dbReference>
<dbReference type="GO" id="GO:0019878">
    <property type="term" value="P:lysine biosynthetic process via aminoadipic acid"/>
    <property type="evidence" value="ECO:0007669"/>
    <property type="project" value="TreeGrafter"/>
</dbReference>